<dbReference type="AlphaFoldDB" id="A0ABD3ACH2"/>
<evidence type="ECO:0000313" key="1">
    <source>
        <dbReference type="EMBL" id="KAL3528250.1"/>
    </source>
</evidence>
<accession>A0ABD3ACH2</accession>
<sequence>MITTVMQSTDSNYNILTNAAASSVAVAHINVATTLVYDDLLPHELNVVTSASHALEGVKRAMGGNATTVKYSSSDVLAAQGKEEVRFVASPHINQVNSKVAINVAATLNCAIGVDAAQKVDITAAGEIGITSDAHQGKKGAAAIRAATNITATHEHAAGTAQRNEFAAVNNQKLGVAGVKRKEVAVVVITNATRKVEFSANENIAAALQGKRTQQQLVHPQMLLLSLFSITPLLQQLVYAFTKLIWLRRISLQLTLSLTFESFGVNHGFGLATSANVELVLALYHSKKVKSSNLEAQQSELQS</sequence>
<gene>
    <name evidence="1" type="ORF">ACH5RR_012906</name>
</gene>
<evidence type="ECO:0000313" key="2">
    <source>
        <dbReference type="Proteomes" id="UP001630127"/>
    </source>
</evidence>
<protein>
    <submittedName>
        <fullName evidence="1">Uncharacterized protein</fullName>
    </submittedName>
</protein>
<dbReference type="Proteomes" id="UP001630127">
    <property type="component" value="Unassembled WGS sequence"/>
</dbReference>
<keyword evidence="2" id="KW-1185">Reference proteome</keyword>
<name>A0ABD3ACH2_9GENT</name>
<dbReference type="EMBL" id="JBJUIK010000005">
    <property type="protein sequence ID" value="KAL3528250.1"/>
    <property type="molecule type" value="Genomic_DNA"/>
</dbReference>
<reference evidence="1 2" key="1">
    <citation type="submission" date="2024-11" db="EMBL/GenBank/DDBJ databases">
        <title>A near-complete genome assembly of Cinchona calisaya.</title>
        <authorList>
            <person name="Lian D.C."/>
            <person name="Zhao X.W."/>
            <person name="Wei L."/>
        </authorList>
    </citation>
    <scope>NUCLEOTIDE SEQUENCE [LARGE SCALE GENOMIC DNA]</scope>
    <source>
        <tissue evidence="1">Nenye</tissue>
    </source>
</reference>
<proteinExistence type="predicted"/>
<comment type="caution">
    <text evidence="1">The sequence shown here is derived from an EMBL/GenBank/DDBJ whole genome shotgun (WGS) entry which is preliminary data.</text>
</comment>
<organism evidence="1 2">
    <name type="scientific">Cinchona calisaya</name>
    <dbReference type="NCBI Taxonomy" id="153742"/>
    <lineage>
        <taxon>Eukaryota</taxon>
        <taxon>Viridiplantae</taxon>
        <taxon>Streptophyta</taxon>
        <taxon>Embryophyta</taxon>
        <taxon>Tracheophyta</taxon>
        <taxon>Spermatophyta</taxon>
        <taxon>Magnoliopsida</taxon>
        <taxon>eudicotyledons</taxon>
        <taxon>Gunneridae</taxon>
        <taxon>Pentapetalae</taxon>
        <taxon>asterids</taxon>
        <taxon>lamiids</taxon>
        <taxon>Gentianales</taxon>
        <taxon>Rubiaceae</taxon>
        <taxon>Cinchonoideae</taxon>
        <taxon>Cinchoneae</taxon>
        <taxon>Cinchona</taxon>
    </lineage>
</organism>